<dbReference type="PROSITE" id="PS00497">
    <property type="entry name" value="TYROSINASE_1"/>
    <property type="match status" value="1"/>
</dbReference>
<feature type="domain" description="Tyrosinase copper-binding" evidence="4">
    <location>
        <begin position="219"/>
        <end position="236"/>
    </location>
</feature>
<evidence type="ECO:0000259" key="4">
    <source>
        <dbReference type="PROSITE" id="PS00497"/>
    </source>
</evidence>
<dbReference type="InterPro" id="IPR050316">
    <property type="entry name" value="Tyrosinase/Hemocyanin"/>
</dbReference>
<dbReference type="PANTHER" id="PTHR11474:SF76">
    <property type="entry name" value="SHKT DOMAIN-CONTAINING PROTEIN"/>
    <property type="match status" value="1"/>
</dbReference>
<gene>
    <name evidence="6" type="ORF">QO010_000395</name>
</gene>
<dbReference type="SUPFAM" id="SSF48056">
    <property type="entry name" value="Di-copper centre-containing domain"/>
    <property type="match status" value="1"/>
</dbReference>
<accession>A0ABU0INU9</accession>
<dbReference type="EC" id="1.14.18.1" evidence="6"/>
<dbReference type="InterPro" id="IPR008922">
    <property type="entry name" value="Di-copper_centre_dom_sf"/>
</dbReference>
<dbReference type="Pfam" id="PF00264">
    <property type="entry name" value="Tyrosinase"/>
    <property type="match status" value="1"/>
</dbReference>
<keyword evidence="6" id="KW-0560">Oxidoreductase</keyword>
<dbReference type="PRINTS" id="PR00092">
    <property type="entry name" value="TYROSINASE"/>
</dbReference>
<keyword evidence="1" id="KW-0479">Metal-binding</keyword>
<name>A0ABU0INU9_9CAUL</name>
<dbReference type="GO" id="GO:0004503">
    <property type="term" value="F:tyrosinase activity"/>
    <property type="evidence" value="ECO:0007669"/>
    <property type="project" value="UniProtKB-EC"/>
</dbReference>
<dbReference type="RefSeq" id="WP_307345258.1">
    <property type="nucleotide sequence ID" value="NZ_JAUSVS010000001.1"/>
</dbReference>
<evidence type="ECO:0000256" key="2">
    <source>
        <dbReference type="ARBA" id="ARBA00023008"/>
    </source>
</evidence>
<evidence type="ECO:0000256" key="1">
    <source>
        <dbReference type="ARBA" id="ARBA00022723"/>
    </source>
</evidence>
<organism evidence="6 7">
    <name type="scientific">Caulobacter ginsengisoli</name>
    <dbReference type="NCBI Taxonomy" id="400775"/>
    <lineage>
        <taxon>Bacteria</taxon>
        <taxon>Pseudomonadati</taxon>
        <taxon>Pseudomonadota</taxon>
        <taxon>Alphaproteobacteria</taxon>
        <taxon>Caulobacterales</taxon>
        <taxon>Caulobacteraceae</taxon>
        <taxon>Caulobacter</taxon>
    </lineage>
</organism>
<comment type="caution">
    <text evidence="6">The sequence shown here is derived from an EMBL/GenBank/DDBJ whole genome shotgun (WGS) entry which is preliminary data.</text>
</comment>
<protein>
    <submittedName>
        <fullName evidence="6">Tyrosinase</fullName>
        <ecNumber evidence="6">1.14.18.1</ecNumber>
    </submittedName>
</protein>
<evidence type="ECO:0000256" key="3">
    <source>
        <dbReference type="SAM" id="MobiDB-lite"/>
    </source>
</evidence>
<evidence type="ECO:0000313" key="7">
    <source>
        <dbReference type="Proteomes" id="UP001228905"/>
    </source>
</evidence>
<dbReference type="Gene3D" id="1.10.1280.10">
    <property type="entry name" value="Di-copper center containing domain from catechol oxidase"/>
    <property type="match status" value="1"/>
</dbReference>
<keyword evidence="2" id="KW-0186">Copper</keyword>
<dbReference type="InterPro" id="IPR002227">
    <property type="entry name" value="Tyrosinase_Cu-bd"/>
</dbReference>
<dbReference type="PROSITE" id="PS00498">
    <property type="entry name" value="TYROSINASE_2"/>
    <property type="match status" value="1"/>
</dbReference>
<dbReference type="EMBL" id="JAUSVS010000001">
    <property type="protein sequence ID" value="MDQ0462647.1"/>
    <property type="molecule type" value="Genomic_DNA"/>
</dbReference>
<proteinExistence type="predicted"/>
<keyword evidence="7" id="KW-1185">Reference proteome</keyword>
<feature type="region of interest" description="Disordered" evidence="3">
    <location>
        <begin position="433"/>
        <end position="457"/>
    </location>
</feature>
<evidence type="ECO:0000259" key="5">
    <source>
        <dbReference type="PROSITE" id="PS00498"/>
    </source>
</evidence>
<dbReference type="PANTHER" id="PTHR11474">
    <property type="entry name" value="TYROSINASE FAMILY MEMBER"/>
    <property type="match status" value="1"/>
</dbReference>
<evidence type="ECO:0000313" key="6">
    <source>
        <dbReference type="EMBL" id="MDQ0462647.1"/>
    </source>
</evidence>
<reference evidence="6 7" key="1">
    <citation type="submission" date="2023-07" db="EMBL/GenBank/DDBJ databases">
        <title>Genomic Encyclopedia of Type Strains, Phase IV (KMG-IV): sequencing the most valuable type-strain genomes for metagenomic binning, comparative biology and taxonomic classification.</title>
        <authorList>
            <person name="Goeker M."/>
        </authorList>
    </citation>
    <scope>NUCLEOTIDE SEQUENCE [LARGE SCALE GENOMIC DNA]</scope>
    <source>
        <strain evidence="6 7">DSM 18695</strain>
    </source>
</reference>
<feature type="domain" description="Tyrosinase copper-binding" evidence="5">
    <location>
        <begin position="490"/>
        <end position="501"/>
    </location>
</feature>
<dbReference type="Proteomes" id="UP001228905">
    <property type="component" value="Unassembled WGS sequence"/>
</dbReference>
<sequence length="704" mass="77624">MTTSADAADPTRIDLAAKVAALIDAAAGDSDADYGGLGRFWRLPPDRLAKIQLLGMPLIAPAGTAKTCCGKGEGRGEASLLVRALRGLPPFDGGRFPRLPWGGAAVAEDDIAFIERWIDDGLPVAETSLGDGAGGSVEADPAAGFRVEGLSLNVATGAVADYVPMGNEPKQRMNLDCLSPIQLEKLRYAFRELYNLNRWPQDARNYNNLALVHQNHCQHGWERFLPWHRVYLYEFEQALQDILPEVTMPYWDFTMARYVPAMPQDGEIIPRALKAFLTADSLVFLEDNGIPAEALAPMVGQHFATLSAFFAQVSKLWTAAGIDPTPYLSGQNRNRFIDALLATNSLWYPLRYPGQFFAQDKPGDPMTPSTINAQINYHYPTADDIAQIQSLRTFRDYGGGGLYNDSFGLIDQNPHNTLHIWTGGENPDWPGWGVPPPPQDAAGTSSVPGAHDPSRGGAVKVAGRRFHRKDDLYQQPQFGDMFSNLTAAFDPIFWPVHSNFDRLWWEWQQVHPESNPADLDSVLTPWSYTIRDTLEMPRFGYEYVKSAKIVPVGMGTPVGRFAMPAVDVPEGLKGDSRVEVRLHRVPQLMRSCFVRVFLNTPEAAAETPLSAPGYAGYLAIFGHGDCFGGPGHCDVPGPRSRRYDLRPPDHNTPRNHRVDVTRAAQRLIAAGAKSLTVNLVVIGVDYREEPELLKLDGVSLSYFD</sequence>